<dbReference type="OrthoDB" id="1551503at2759"/>
<dbReference type="GO" id="GO:0046872">
    <property type="term" value="F:metal ion binding"/>
    <property type="evidence" value="ECO:0007669"/>
    <property type="project" value="UniProtKB-KW"/>
</dbReference>
<evidence type="ECO:0000256" key="8">
    <source>
        <dbReference type="RuleBase" id="RU367043"/>
    </source>
</evidence>
<dbReference type="InterPro" id="IPR035427">
    <property type="entry name" value="Tim10-like_dom_sf"/>
</dbReference>
<dbReference type="STRING" id="448386.A0A2V3J2Q6"/>
<protein>
    <recommendedName>
        <fullName evidence="8">Mitochondrial import inner membrane translocase subunit</fullName>
    </recommendedName>
</protein>
<keyword evidence="8" id="KW-0143">Chaperone</keyword>
<dbReference type="SUPFAM" id="SSF144122">
    <property type="entry name" value="Tim10-like"/>
    <property type="match status" value="1"/>
</dbReference>
<keyword evidence="8" id="KW-0999">Mitochondrion inner membrane</keyword>
<dbReference type="InterPro" id="IPR004217">
    <property type="entry name" value="Tim10-like"/>
</dbReference>
<keyword evidence="3" id="KW-0862">Zinc</keyword>
<dbReference type="EMBL" id="NBIV01000015">
    <property type="protein sequence ID" value="PXF48277.1"/>
    <property type="molecule type" value="Genomic_DNA"/>
</dbReference>
<dbReference type="Proteomes" id="UP000247409">
    <property type="component" value="Unassembled WGS sequence"/>
</dbReference>
<evidence type="ECO:0000256" key="5">
    <source>
        <dbReference type="ARBA" id="ARBA00023010"/>
    </source>
</evidence>
<evidence type="ECO:0000256" key="7">
    <source>
        <dbReference type="ARBA" id="ARBA00023157"/>
    </source>
</evidence>
<evidence type="ECO:0000256" key="3">
    <source>
        <dbReference type="ARBA" id="ARBA00022833"/>
    </source>
</evidence>
<evidence type="ECO:0000256" key="6">
    <source>
        <dbReference type="ARBA" id="ARBA00023128"/>
    </source>
</evidence>
<keyword evidence="4 8" id="KW-0653">Protein transport</keyword>
<dbReference type="AlphaFoldDB" id="A0A2V3J2Q6"/>
<organism evidence="10 11">
    <name type="scientific">Gracilariopsis chorda</name>
    <dbReference type="NCBI Taxonomy" id="448386"/>
    <lineage>
        <taxon>Eukaryota</taxon>
        <taxon>Rhodophyta</taxon>
        <taxon>Florideophyceae</taxon>
        <taxon>Rhodymeniophycidae</taxon>
        <taxon>Gracilariales</taxon>
        <taxon>Gracilariaceae</taxon>
        <taxon>Gracilariopsis</taxon>
    </lineage>
</organism>
<accession>A0A2V3J2Q6</accession>
<keyword evidence="7 8" id="KW-1015">Disulfide bond</keyword>
<comment type="domain">
    <text evidence="8">The twin CX3C motif contains 4 conserved Cys residues that form 2 disulfide bonds in the mitochondrial intermembrane space.</text>
</comment>
<keyword evidence="11" id="KW-1185">Reference proteome</keyword>
<keyword evidence="1 8" id="KW-0813">Transport</keyword>
<evidence type="ECO:0000256" key="1">
    <source>
        <dbReference type="ARBA" id="ARBA00022448"/>
    </source>
</evidence>
<dbReference type="Pfam" id="PF02953">
    <property type="entry name" value="zf-Tim10_DDP"/>
    <property type="match status" value="1"/>
</dbReference>
<reference evidence="10 11" key="1">
    <citation type="journal article" date="2018" name="Mol. Biol. Evol.">
        <title>Analysis of the draft genome of the red seaweed Gracilariopsis chorda provides insights into genome size evolution in Rhodophyta.</title>
        <authorList>
            <person name="Lee J."/>
            <person name="Yang E.C."/>
            <person name="Graf L."/>
            <person name="Yang J.H."/>
            <person name="Qiu H."/>
            <person name="Zel Zion U."/>
            <person name="Chan C.X."/>
            <person name="Stephens T.G."/>
            <person name="Weber A.P.M."/>
            <person name="Boo G.H."/>
            <person name="Boo S.M."/>
            <person name="Kim K.M."/>
            <person name="Shin Y."/>
            <person name="Jung M."/>
            <person name="Lee S.J."/>
            <person name="Yim H.S."/>
            <person name="Lee J.H."/>
            <person name="Bhattacharya D."/>
            <person name="Yoon H.S."/>
        </authorList>
    </citation>
    <scope>NUCLEOTIDE SEQUENCE [LARGE SCALE GENOMIC DNA]</scope>
    <source>
        <strain evidence="10 11">SKKU-2015</strain>
        <tissue evidence="10">Whole body</tissue>
    </source>
</reference>
<name>A0A2V3J2Q6_9FLOR</name>
<comment type="subunit">
    <text evidence="8">Heterohexamer.</text>
</comment>
<evidence type="ECO:0000259" key="9">
    <source>
        <dbReference type="Pfam" id="PF02953"/>
    </source>
</evidence>
<evidence type="ECO:0000313" key="11">
    <source>
        <dbReference type="Proteomes" id="UP000247409"/>
    </source>
</evidence>
<gene>
    <name evidence="10" type="ORF">BWQ96_01966</name>
</gene>
<comment type="function">
    <text evidence="8">Mitochondrial intermembrane chaperone that participates in the import and insertion of some multi-pass transmembrane proteins into the mitochondrial inner membrane. Also required for the transfer of beta-barrel precursors from the TOM complex to the sorting and assembly machinery (SAM complex) of the outer membrane. Acts as a chaperone-like protein that protects the hydrophobic precursors from aggregation and guide them through the mitochondrial intermembrane space.</text>
</comment>
<evidence type="ECO:0000256" key="4">
    <source>
        <dbReference type="ARBA" id="ARBA00022927"/>
    </source>
</evidence>
<proteinExistence type="inferred from homology"/>
<keyword evidence="8" id="KW-0472">Membrane</keyword>
<keyword evidence="5 8" id="KW-0811">Translocation</keyword>
<evidence type="ECO:0000256" key="2">
    <source>
        <dbReference type="ARBA" id="ARBA00022723"/>
    </source>
</evidence>
<comment type="similarity">
    <text evidence="8">Belongs to the small Tim family.</text>
</comment>
<sequence length="109" mass="12484">MAGLGGIGGFGGLGGMNSQAQQQQEQMRLMEMMQEMQVADSLRMYNELVQRCFGHCVENFRSRKLDGKEEACIVRCCQKFLKFTQRATQRFQEHQQEMAEEAAKAQQNK</sequence>
<dbReference type="Gene3D" id="1.10.287.810">
    <property type="entry name" value="Mitochondrial import inner membrane translocase subunit tim13 like domains"/>
    <property type="match status" value="1"/>
</dbReference>
<dbReference type="InterPro" id="IPR050673">
    <property type="entry name" value="Mito_inner_translocase_sub"/>
</dbReference>
<comment type="caution">
    <text evidence="10">The sequence shown here is derived from an EMBL/GenBank/DDBJ whole genome shotgun (WGS) entry which is preliminary data.</text>
</comment>
<dbReference type="PANTHER" id="PTHR13172">
    <property type="entry name" value="MITOCHONDRIAL IMPORT INNER MEMBRANE TRANSLOCASE SUBUNIT TIM9B"/>
    <property type="match status" value="1"/>
</dbReference>
<dbReference type="GO" id="GO:0015031">
    <property type="term" value="P:protein transport"/>
    <property type="evidence" value="ECO:0007669"/>
    <property type="project" value="UniProtKB-KW"/>
</dbReference>
<evidence type="ECO:0000313" key="10">
    <source>
        <dbReference type="EMBL" id="PXF48277.1"/>
    </source>
</evidence>
<dbReference type="GO" id="GO:0005743">
    <property type="term" value="C:mitochondrial inner membrane"/>
    <property type="evidence" value="ECO:0007669"/>
    <property type="project" value="UniProtKB-SubCell"/>
</dbReference>
<comment type="subcellular location">
    <subcellularLocation>
        <location evidence="8">Mitochondrion inner membrane</location>
        <topology evidence="8">Peripheral membrane protein</topology>
        <orientation evidence="8">Intermembrane side</orientation>
    </subcellularLocation>
</comment>
<keyword evidence="6 8" id="KW-0496">Mitochondrion</keyword>
<feature type="domain" description="Tim10-like" evidence="9">
    <location>
        <begin position="31"/>
        <end position="93"/>
    </location>
</feature>
<keyword evidence="2" id="KW-0479">Metal-binding</keyword>